<dbReference type="Proteomes" id="UP000256763">
    <property type="component" value="Unassembled WGS sequence"/>
</dbReference>
<dbReference type="Pfam" id="PF09361">
    <property type="entry name" value="Phasin_2"/>
    <property type="match status" value="1"/>
</dbReference>
<accession>A0A3E0X345</accession>
<dbReference type="InterPro" id="IPR018968">
    <property type="entry name" value="Phasin"/>
</dbReference>
<name>A0A3E0X345_9GAMM</name>
<reference evidence="3" key="1">
    <citation type="submission" date="2017-05" db="EMBL/GenBank/DDBJ databases">
        <authorList>
            <person name="Sharma S."/>
            <person name="Sidhu C."/>
            <person name="Pinnaka A.K."/>
        </authorList>
    </citation>
    <scope>NUCLEOTIDE SEQUENCE [LARGE SCALE GENOMIC DNA]</scope>
    <source>
        <strain evidence="3">AK93</strain>
    </source>
</reference>
<protein>
    <recommendedName>
        <fullName evidence="1">Phasin domain-containing protein</fullName>
    </recommendedName>
</protein>
<sequence>MQQSLCYAAMQQLKKDISQNKRTGSGGHFMFQDVLDRTHAQFAELLAPARKLNGLLLDNIEKLTQFQLEAVRAYSSLGFQQLRASCDISSAQGFQEYLSNQTKVAETLSKS</sequence>
<gene>
    <name evidence="2" type="ORF">CAL65_00100</name>
</gene>
<dbReference type="AlphaFoldDB" id="A0A3E0X345"/>
<feature type="domain" description="Phasin" evidence="1">
    <location>
        <begin position="43"/>
        <end position="109"/>
    </location>
</feature>
<dbReference type="EMBL" id="NFZW01000001">
    <property type="protein sequence ID" value="RFA39270.1"/>
    <property type="molecule type" value="Genomic_DNA"/>
</dbReference>
<comment type="caution">
    <text evidence="2">The sequence shown here is derived from an EMBL/GenBank/DDBJ whole genome shotgun (WGS) entry which is preliminary data.</text>
</comment>
<proteinExistence type="predicted"/>
<evidence type="ECO:0000313" key="3">
    <source>
        <dbReference type="Proteomes" id="UP000256763"/>
    </source>
</evidence>
<evidence type="ECO:0000259" key="1">
    <source>
        <dbReference type="Pfam" id="PF09361"/>
    </source>
</evidence>
<keyword evidence="3" id="KW-1185">Reference proteome</keyword>
<organism evidence="2 3">
    <name type="scientific">Alkalilimnicola ehrlichii</name>
    <dbReference type="NCBI Taxonomy" id="351052"/>
    <lineage>
        <taxon>Bacteria</taxon>
        <taxon>Pseudomonadati</taxon>
        <taxon>Pseudomonadota</taxon>
        <taxon>Gammaproteobacteria</taxon>
        <taxon>Chromatiales</taxon>
        <taxon>Ectothiorhodospiraceae</taxon>
        <taxon>Alkalilimnicola</taxon>
    </lineage>
</organism>
<evidence type="ECO:0000313" key="2">
    <source>
        <dbReference type="EMBL" id="RFA39270.1"/>
    </source>
</evidence>